<sequence length="175" mass="19423">MRSTMTAESSNEGRDCGVKSLGYPSFYILWRCAGQSLAFQYALWPLASFGNYACCPSIQTVIKSLSSSTKGISKSVLPVPTFLFPFIYTHYALQQDQASKDDLPANAISYVCSVVCRQVVLGYTLFSSSHVGPMRHYQIFFALYLIISSLLIFEFMGTGGLSIMLKWVKESTLTN</sequence>
<keyword evidence="1" id="KW-1133">Transmembrane helix</keyword>
<dbReference type="EMBL" id="BSYO01000010">
    <property type="protein sequence ID" value="GMH10745.1"/>
    <property type="molecule type" value="Genomic_DNA"/>
</dbReference>
<keyword evidence="1" id="KW-0812">Transmembrane</keyword>
<evidence type="ECO:0000256" key="1">
    <source>
        <dbReference type="SAM" id="Phobius"/>
    </source>
</evidence>
<keyword evidence="1" id="KW-0472">Membrane</keyword>
<protein>
    <submittedName>
        <fullName evidence="2">Uncharacterized protein</fullName>
    </submittedName>
</protein>
<comment type="caution">
    <text evidence="2">The sequence shown here is derived from an EMBL/GenBank/DDBJ whole genome shotgun (WGS) entry which is preliminary data.</text>
</comment>
<name>A0AAD3SG16_NEPGR</name>
<accession>A0AAD3SG16</accession>
<dbReference type="Proteomes" id="UP001279734">
    <property type="component" value="Unassembled WGS sequence"/>
</dbReference>
<proteinExistence type="predicted"/>
<gene>
    <name evidence="2" type="ORF">Nepgr_012586</name>
</gene>
<feature type="transmembrane region" description="Helical" evidence="1">
    <location>
        <begin position="138"/>
        <end position="165"/>
    </location>
</feature>
<evidence type="ECO:0000313" key="2">
    <source>
        <dbReference type="EMBL" id="GMH10745.1"/>
    </source>
</evidence>
<evidence type="ECO:0000313" key="3">
    <source>
        <dbReference type="Proteomes" id="UP001279734"/>
    </source>
</evidence>
<dbReference type="AlphaFoldDB" id="A0AAD3SG16"/>
<keyword evidence="3" id="KW-1185">Reference proteome</keyword>
<reference evidence="2" key="1">
    <citation type="submission" date="2023-05" db="EMBL/GenBank/DDBJ databases">
        <title>Nepenthes gracilis genome sequencing.</title>
        <authorList>
            <person name="Fukushima K."/>
        </authorList>
    </citation>
    <scope>NUCLEOTIDE SEQUENCE</scope>
    <source>
        <strain evidence="2">SING2019-196</strain>
    </source>
</reference>
<organism evidence="2 3">
    <name type="scientific">Nepenthes gracilis</name>
    <name type="common">Slender pitcher plant</name>
    <dbReference type="NCBI Taxonomy" id="150966"/>
    <lineage>
        <taxon>Eukaryota</taxon>
        <taxon>Viridiplantae</taxon>
        <taxon>Streptophyta</taxon>
        <taxon>Embryophyta</taxon>
        <taxon>Tracheophyta</taxon>
        <taxon>Spermatophyta</taxon>
        <taxon>Magnoliopsida</taxon>
        <taxon>eudicotyledons</taxon>
        <taxon>Gunneridae</taxon>
        <taxon>Pentapetalae</taxon>
        <taxon>Caryophyllales</taxon>
        <taxon>Nepenthaceae</taxon>
        <taxon>Nepenthes</taxon>
    </lineage>
</organism>